<evidence type="ECO:0000313" key="1">
    <source>
        <dbReference type="EMBL" id="GAL85911.1"/>
    </source>
</evidence>
<sequence>MPECLPNFNTEYTIHKIRKGDIEKSESMISNSTSILDKAVKTKRKSVTKMTDSL</sequence>
<proteinExistence type="predicted"/>
<gene>
    <name evidence="1" type="ORF">MYP_3140</name>
</gene>
<evidence type="ECO:0000313" key="2">
    <source>
        <dbReference type="Proteomes" id="UP000030185"/>
    </source>
</evidence>
<dbReference type="Proteomes" id="UP000030185">
    <property type="component" value="Unassembled WGS sequence"/>
</dbReference>
<organism evidence="1 2">
    <name type="scientific">Sporocytophaga myxococcoides</name>
    <dbReference type="NCBI Taxonomy" id="153721"/>
    <lineage>
        <taxon>Bacteria</taxon>
        <taxon>Pseudomonadati</taxon>
        <taxon>Bacteroidota</taxon>
        <taxon>Cytophagia</taxon>
        <taxon>Cytophagales</taxon>
        <taxon>Cytophagaceae</taxon>
        <taxon>Sporocytophaga</taxon>
    </lineage>
</organism>
<name>A0A098LG13_9BACT</name>
<protein>
    <submittedName>
        <fullName evidence="1">Uncharacterized protein</fullName>
    </submittedName>
</protein>
<reference evidence="1 2" key="1">
    <citation type="submission" date="2014-09" db="EMBL/GenBank/DDBJ databases">
        <title>Sporocytophaga myxococcoides PG-01 genome sequencing.</title>
        <authorList>
            <person name="Liu L."/>
            <person name="Gao P.J."/>
            <person name="Chen G.J."/>
            <person name="Wang L.S."/>
        </authorList>
    </citation>
    <scope>NUCLEOTIDE SEQUENCE [LARGE SCALE GENOMIC DNA]</scope>
    <source>
        <strain evidence="1 2">PG-01</strain>
    </source>
</reference>
<dbReference type="STRING" id="153721.MYP_3140"/>
<comment type="caution">
    <text evidence="1">The sequence shown here is derived from an EMBL/GenBank/DDBJ whole genome shotgun (WGS) entry which is preliminary data.</text>
</comment>
<dbReference type="AlphaFoldDB" id="A0A098LG13"/>
<dbReference type="EMBL" id="BBLT01000006">
    <property type="protein sequence ID" value="GAL85911.1"/>
    <property type="molecule type" value="Genomic_DNA"/>
</dbReference>
<accession>A0A098LG13</accession>
<keyword evidence="2" id="KW-1185">Reference proteome</keyword>